<feature type="transmembrane region" description="Helical" evidence="5">
    <location>
        <begin position="641"/>
        <end position="660"/>
    </location>
</feature>
<organism evidence="7 8">
    <name type="scientific">Paraoerskovia sediminicola</name>
    <dbReference type="NCBI Taxonomy" id="1138587"/>
    <lineage>
        <taxon>Bacteria</taxon>
        <taxon>Bacillati</taxon>
        <taxon>Actinomycetota</taxon>
        <taxon>Actinomycetes</taxon>
        <taxon>Micrococcales</taxon>
        <taxon>Cellulomonadaceae</taxon>
        <taxon>Paraoerskovia</taxon>
    </lineage>
</organism>
<dbReference type="InterPro" id="IPR013525">
    <property type="entry name" value="ABC2_TM"/>
</dbReference>
<gene>
    <name evidence="7" type="primary">yhgE</name>
    <name evidence="7" type="ORF">GCM10025865_18790</name>
</gene>
<keyword evidence="3 5" id="KW-1133">Transmembrane helix</keyword>
<dbReference type="InterPro" id="IPR023908">
    <property type="entry name" value="xxxLxxG_rpt"/>
</dbReference>
<protein>
    <submittedName>
        <fullName evidence="7">ABC transporter</fullName>
    </submittedName>
</protein>
<dbReference type="PANTHER" id="PTHR43077:SF5">
    <property type="entry name" value="PHAGE INFECTION PROTEIN"/>
    <property type="match status" value="1"/>
</dbReference>
<feature type="domain" description="ABC-2 type transporter transmembrane" evidence="6">
    <location>
        <begin position="532"/>
        <end position="690"/>
    </location>
</feature>
<evidence type="ECO:0000256" key="3">
    <source>
        <dbReference type="ARBA" id="ARBA00022989"/>
    </source>
</evidence>
<feature type="transmembrane region" description="Helical" evidence="5">
    <location>
        <begin position="535"/>
        <end position="559"/>
    </location>
</feature>
<evidence type="ECO:0000256" key="5">
    <source>
        <dbReference type="SAM" id="Phobius"/>
    </source>
</evidence>
<dbReference type="Pfam" id="PF12698">
    <property type="entry name" value="ABC2_membrane_3"/>
    <property type="match status" value="1"/>
</dbReference>
<feature type="transmembrane region" description="Helical" evidence="5">
    <location>
        <begin position="611"/>
        <end position="634"/>
    </location>
</feature>
<accession>A0ABM8G3H5</accession>
<dbReference type="EMBL" id="AP027729">
    <property type="protein sequence ID" value="BDZ42580.1"/>
    <property type="molecule type" value="Genomic_DNA"/>
</dbReference>
<evidence type="ECO:0000259" key="6">
    <source>
        <dbReference type="Pfam" id="PF12698"/>
    </source>
</evidence>
<dbReference type="NCBIfam" id="TIGR03062">
    <property type="entry name" value="pip_yhgE_Cterm"/>
    <property type="match status" value="1"/>
</dbReference>
<keyword evidence="4 5" id="KW-0472">Membrane</keyword>
<name>A0ABM8G3H5_9CELL</name>
<dbReference type="PANTHER" id="PTHR43077">
    <property type="entry name" value="TRANSPORT PERMEASE YVFS-RELATED"/>
    <property type="match status" value="1"/>
</dbReference>
<dbReference type="Proteomes" id="UP001321475">
    <property type="component" value="Chromosome"/>
</dbReference>
<dbReference type="NCBIfam" id="TIGR03061">
    <property type="entry name" value="pip_yhgE_Nterm"/>
    <property type="match status" value="1"/>
</dbReference>
<evidence type="ECO:0000313" key="8">
    <source>
        <dbReference type="Proteomes" id="UP001321475"/>
    </source>
</evidence>
<dbReference type="InterPro" id="IPR017500">
    <property type="entry name" value="Phage_infect_YhgE_N"/>
</dbReference>
<dbReference type="SUPFAM" id="SSF58104">
    <property type="entry name" value="Methyl-accepting chemotaxis protein (MCP) signaling domain"/>
    <property type="match status" value="1"/>
</dbReference>
<dbReference type="RefSeq" id="WP_286217046.1">
    <property type="nucleotide sequence ID" value="NZ_AP027729.1"/>
</dbReference>
<comment type="subcellular location">
    <subcellularLocation>
        <location evidence="1">Membrane</location>
        <topology evidence="1">Multi-pass membrane protein</topology>
    </subcellularLocation>
</comment>
<keyword evidence="8" id="KW-1185">Reference proteome</keyword>
<reference evidence="8" key="1">
    <citation type="journal article" date="2019" name="Int. J. Syst. Evol. Microbiol.">
        <title>The Global Catalogue of Microorganisms (GCM) 10K type strain sequencing project: providing services to taxonomists for standard genome sequencing and annotation.</title>
        <authorList>
            <consortium name="The Broad Institute Genomics Platform"/>
            <consortium name="The Broad Institute Genome Sequencing Center for Infectious Disease"/>
            <person name="Wu L."/>
            <person name="Ma J."/>
        </authorList>
    </citation>
    <scope>NUCLEOTIDE SEQUENCE [LARGE SCALE GENOMIC DNA]</scope>
    <source>
        <strain evidence="8">NBRC 108565</strain>
    </source>
</reference>
<evidence type="ECO:0000256" key="4">
    <source>
        <dbReference type="ARBA" id="ARBA00023136"/>
    </source>
</evidence>
<keyword evidence="2 5" id="KW-0812">Transmembrane</keyword>
<dbReference type="InterPro" id="IPR017501">
    <property type="entry name" value="Phage_infect_YhgE_C"/>
</dbReference>
<feature type="transmembrane region" description="Helical" evidence="5">
    <location>
        <begin position="21"/>
        <end position="41"/>
    </location>
</feature>
<feature type="transmembrane region" description="Helical" evidence="5">
    <location>
        <begin position="580"/>
        <end position="605"/>
    </location>
</feature>
<evidence type="ECO:0000256" key="1">
    <source>
        <dbReference type="ARBA" id="ARBA00004141"/>
    </source>
</evidence>
<evidence type="ECO:0000256" key="2">
    <source>
        <dbReference type="ARBA" id="ARBA00022692"/>
    </source>
</evidence>
<dbReference type="Gene3D" id="1.10.287.950">
    <property type="entry name" value="Methyl-accepting chemotaxis protein"/>
    <property type="match status" value="1"/>
</dbReference>
<evidence type="ECO:0000313" key="7">
    <source>
        <dbReference type="EMBL" id="BDZ42580.1"/>
    </source>
</evidence>
<sequence length="711" mass="71667">MTPFRLSVSELRRLTSGTLPKLAIVAMAIIPTLYAGLYLFANGDPYGKLDQVPAALVVADEGAPVTDPETGETSTKNFGQDVADQLLDDGGFSWVETTEADAEDGVRDGTYDAALLIGPEFSSDLVSSSNFEPSQASLRLVTNDANNYLATTIADTIVGEVRDAIATDVGTEAADTFLAGLDDVHTNLADAVAGADELLDGATQLQDGLATADDGAHDLADGAGAASDGAAQLAAGASDLTDATGRLADGAGALSAGASDLDAGAGTLSAGADGLASGLETLRSATDDLPAQAKALADGASQVADGDEKVAAYGDDAAQAVDDAGARLDTWRAQIESDLQAQGVPQADIDAILADLDALRAPLADAGTQIKDATAQLDTLATGARQVSDGAAQLSAAAPDLAAGVGSAADGAQQVRGGASDLADGASDLADGASSLASGASRLDDGAGTLSGGAGDLRDGTAALATGATTLADGTARLSDGSGDLVDGVTQLRDGLADGLGQVPDVDEDTADATAKNIGDPVAVQSDDVAAAGKYGAGLAPFFLSLAAWIGAYVLFLLVRPLSTRALAAGRPAWQAAVGGWLTPFLLGMAQVTVMFLVTVLALDIEVVHPWLTLGFLVLISGTFIAIVQALNAWLGAAGQFLGLVLMLVQLVTAGGTFPWQTLPEPLRSIHYLLPMTYGVEGLRQLMYGGTSPLRRSTRSSWAACSSPRWP</sequence>
<dbReference type="InterPro" id="IPR051328">
    <property type="entry name" value="T7SS_ABC-Transporter"/>
</dbReference>
<proteinExistence type="predicted"/>
<dbReference type="NCBIfam" id="TIGR03057">
    <property type="entry name" value="xxxLxxG_by_4"/>
    <property type="match status" value="6"/>
</dbReference>